<comment type="caution">
    <text evidence="1">The sequence shown here is derived from an EMBL/GenBank/DDBJ whole genome shotgun (WGS) entry which is preliminary data.</text>
</comment>
<reference evidence="1" key="1">
    <citation type="submission" date="2018-04" db="EMBL/GenBank/DDBJ databases">
        <title>Whole genome sequencing of Hypsizygus marmoreus.</title>
        <authorList>
            <person name="Choi I.-G."/>
            <person name="Min B."/>
            <person name="Kim J.-G."/>
            <person name="Kim S."/>
            <person name="Oh Y.-L."/>
            <person name="Kong W.-S."/>
            <person name="Park H."/>
            <person name="Jeong J."/>
            <person name="Song E.-S."/>
        </authorList>
    </citation>
    <scope>NUCLEOTIDE SEQUENCE [LARGE SCALE GENOMIC DNA]</scope>
    <source>
        <strain evidence="1">51987-8</strain>
    </source>
</reference>
<organism evidence="1 2">
    <name type="scientific">Hypsizygus marmoreus</name>
    <name type="common">White beech mushroom</name>
    <name type="synonym">Agaricus marmoreus</name>
    <dbReference type="NCBI Taxonomy" id="39966"/>
    <lineage>
        <taxon>Eukaryota</taxon>
        <taxon>Fungi</taxon>
        <taxon>Dikarya</taxon>
        <taxon>Basidiomycota</taxon>
        <taxon>Agaricomycotina</taxon>
        <taxon>Agaricomycetes</taxon>
        <taxon>Agaricomycetidae</taxon>
        <taxon>Agaricales</taxon>
        <taxon>Tricholomatineae</taxon>
        <taxon>Lyophyllaceae</taxon>
        <taxon>Hypsizygus</taxon>
    </lineage>
</organism>
<evidence type="ECO:0000313" key="2">
    <source>
        <dbReference type="Proteomes" id="UP000076154"/>
    </source>
</evidence>
<dbReference type="InParanoid" id="A0A369K2L4"/>
<sequence>MFNAISVIFRRPSSSLRLSIYRVRRANPKQLPTSSGTREFMGLLVPATRTEVAAVSRLDPGAWVLVWYRDFSSRYPFLAEYKSRFNGPISVSLGRLVATYVSHIETTTTFQLPPPPRLSIYNRANLNPPPTSLLRSTCYQYRYSRDVTV</sequence>
<protein>
    <submittedName>
        <fullName evidence="1">Uncharacterized protein</fullName>
    </submittedName>
</protein>
<proteinExistence type="predicted"/>
<dbReference type="EMBL" id="LUEZ02000013">
    <property type="protein sequence ID" value="RDB27822.1"/>
    <property type="molecule type" value="Genomic_DNA"/>
</dbReference>
<gene>
    <name evidence="1" type="ORF">Hypma_002280</name>
</gene>
<name>A0A369K2L4_HYPMA</name>
<dbReference type="AlphaFoldDB" id="A0A369K2L4"/>
<accession>A0A369K2L4</accession>
<evidence type="ECO:0000313" key="1">
    <source>
        <dbReference type="EMBL" id="RDB27822.1"/>
    </source>
</evidence>
<keyword evidence="2" id="KW-1185">Reference proteome</keyword>
<dbReference type="Proteomes" id="UP000076154">
    <property type="component" value="Unassembled WGS sequence"/>
</dbReference>